<dbReference type="InParanoid" id="A0A067LY78"/>
<proteinExistence type="predicted"/>
<dbReference type="Proteomes" id="UP000027195">
    <property type="component" value="Unassembled WGS sequence"/>
</dbReference>
<evidence type="ECO:0000313" key="1">
    <source>
        <dbReference type="EMBL" id="KDQ08204.1"/>
    </source>
</evidence>
<dbReference type="HOGENOM" id="CLU_1377918_0_0_1"/>
<accession>A0A067LY78</accession>
<organism evidence="1 2">
    <name type="scientific">Botryobasidium botryosum (strain FD-172 SS1)</name>
    <dbReference type="NCBI Taxonomy" id="930990"/>
    <lineage>
        <taxon>Eukaryota</taxon>
        <taxon>Fungi</taxon>
        <taxon>Dikarya</taxon>
        <taxon>Basidiomycota</taxon>
        <taxon>Agaricomycotina</taxon>
        <taxon>Agaricomycetes</taxon>
        <taxon>Cantharellales</taxon>
        <taxon>Botryobasidiaceae</taxon>
        <taxon>Botryobasidium</taxon>
    </lineage>
</organism>
<evidence type="ECO:0000313" key="2">
    <source>
        <dbReference type="Proteomes" id="UP000027195"/>
    </source>
</evidence>
<keyword evidence="2" id="KW-1185">Reference proteome</keyword>
<protein>
    <submittedName>
        <fullName evidence="1">Uncharacterized protein</fullName>
    </submittedName>
</protein>
<reference evidence="2" key="1">
    <citation type="journal article" date="2014" name="Proc. Natl. Acad. Sci. U.S.A.">
        <title>Extensive sampling of basidiomycete genomes demonstrates inadequacy of the white-rot/brown-rot paradigm for wood decay fungi.</title>
        <authorList>
            <person name="Riley R."/>
            <person name="Salamov A.A."/>
            <person name="Brown D.W."/>
            <person name="Nagy L.G."/>
            <person name="Floudas D."/>
            <person name="Held B.W."/>
            <person name="Levasseur A."/>
            <person name="Lombard V."/>
            <person name="Morin E."/>
            <person name="Otillar R."/>
            <person name="Lindquist E.A."/>
            <person name="Sun H."/>
            <person name="LaButti K.M."/>
            <person name="Schmutz J."/>
            <person name="Jabbour D."/>
            <person name="Luo H."/>
            <person name="Baker S.E."/>
            <person name="Pisabarro A.G."/>
            <person name="Walton J.D."/>
            <person name="Blanchette R.A."/>
            <person name="Henrissat B."/>
            <person name="Martin F."/>
            <person name="Cullen D."/>
            <person name="Hibbett D.S."/>
            <person name="Grigoriev I.V."/>
        </authorList>
    </citation>
    <scope>NUCLEOTIDE SEQUENCE [LARGE SCALE GENOMIC DNA]</scope>
    <source>
        <strain evidence="2">FD-172 SS1</strain>
    </source>
</reference>
<dbReference type="EMBL" id="KL198094">
    <property type="protein sequence ID" value="KDQ08204.1"/>
    <property type="molecule type" value="Genomic_DNA"/>
</dbReference>
<sequence>MKLSLPGNALRCQLLNGLYFDLTCQLNVPKGAASFDAPFMPQNNTLYTTPLAYPSIHAIAITDQGQRITLLHMTTAEKHNVDLGDIKKVVRSLGPKPSTVCWAFIFVTPSAKRGRALSTAVQSIRFTRHTRQTKPRKNQKKKTAPPLVTHIDVGWAVVKERDEAFQAVIVRAIPLGHRTCAKTTPKQASLSESIRDGY</sequence>
<name>A0A067LY78_BOTB1</name>
<dbReference type="AlphaFoldDB" id="A0A067LY78"/>
<gene>
    <name evidence="1" type="ORF">BOTBODRAFT_38183</name>
</gene>